<dbReference type="GO" id="GO:0005549">
    <property type="term" value="F:odorant binding"/>
    <property type="evidence" value="ECO:0007669"/>
    <property type="project" value="InterPro"/>
</dbReference>
<keyword evidence="9 10" id="KW-0807">Transducer</keyword>
<evidence type="ECO:0000256" key="7">
    <source>
        <dbReference type="ARBA" id="ARBA00023136"/>
    </source>
</evidence>
<comment type="similarity">
    <text evidence="10">Belongs to the insect chemoreceptor superfamily. Heteromeric odorant receptor channel (TC 1.A.69) family.</text>
</comment>
<feature type="transmembrane region" description="Helical" evidence="10">
    <location>
        <begin position="6"/>
        <end position="25"/>
    </location>
</feature>
<keyword evidence="5 10" id="KW-0552">Olfaction</keyword>
<organism evidence="11 12">
    <name type="scientific">Nylanderia fulva</name>
    <dbReference type="NCBI Taxonomy" id="613905"/>
    <lineage>
        <taxon>Eukaryota</taxon>
        <taxon>Metazoa</taxon>
        <taxon>Ecdysozoa</taxon>
        <taxon>Arthropoda</taxon>
        <taxon>Hexapoda</taxon>
        <taxon>Insecta</taxon>
        <taxon>Pterygota</taxon>
        <taxon>Neoptera</taxon>
        <taxon>Endopterygota</taxon>
        <taxon>Hymenoptera</taxon>
        <taxon>Apocrita</taxon>
        <taxon>Aculeata</taxon>
        <taxon>Formicoidea</taxon>
        <taxon>Formicidae</taxon>
        <taxon>Formicinae</taxon>
        <taxon>Nylanderia</taxon>
    </lineage>
</organism>
<dbReference type="PANTHER" id="PTHR21137:SF3">
    <property type="entry name" value="ODORANT RECEPTOR 30A-RELATED"/>
    <property type="match status" value="1"/>
</dbReference>
<keyword evidence="6 10" id="KW-1133">Transmembrane helix</keyword>
<dbReference type="AlphaFoldDB" id="A0A6G1LRC9"/>
<comment type="caution">
    <text evidence="10">Lacks conserved residue(s) required for the propagation of feature annotation.</text>
</comment>
<comment type="caution">
    <text evidence="11">The sequence shown here is derived from an EMBL/GenBank/DDBJ whole genome shotgun (WGS) entry which is preliminary data.</text>
</comment>
<evidence type="ECO:0000256" key="10">
    <source>
        <dbReference type="RuleBase" id="RU351113"/>
    </source>
</evidence>
<accession>A0A6G1LRC9</accession>
<evidence type="ECO:0000256" key="8">
    <source>
        <dbReference type="ARBA" id="ARBA00023170"/>
    </source>
</evidence>
<comment type="subcellular location">
    <subcellularLocation>
        <location evidence="1 10">Cell membrane</location>
        <topology evidence="1 10">Multi-pass membrane protein</topology>
    </subcellularLocation>
</comment>
<sequence>MCNIRTILAFMSIIVILIPTVHFLIRAHGDVTLIIENLQYTLPFFTAALRIIIFWWNKEALSSVMDMIADDWIKEKTSWERIKMITRAQTARTIATFLYSMMGTSFFIAMIMPICGISMYVTNGTNSEKQLPFQTLYYTYDTNKSPQYELTFLSQTISTLFGIVTNMGIDNFLNLLVFHICGQLDILKNRITHLDQFTNYAHTLKNCVIDHIRIIRAITVIEDAYNLMLLALLLSFGIIFAFYGFLILSILEDETNLSIFQLMFRVLVMLTISGHMCAYCVVGDILVSQCNGIHYAAYSNKWYTVKPKDARNLISILIRTNEPIYLTAGKMFPMTMATFSNLIKTSAGYISVLLTARH</sequence>
<feature type="transmembrane region" description="Helical" evidence="10">
    <location>
        <begin position="37"/>
        <end position="56"/>
    </location>
</feature>
<feature type="transmembrane region" description="Helical" evidence="10">
    <location>
        <begin position="97"/>
        <end position="121"/>
    </location>
</feature>
<dbReference type="GO" id="GO:0004984">
    <property type="term" value="F:olfactory receptor activity"/>
    <property type="evidence" value="ECO:0007669"/>
    <property type="project" value="InterPro"/>
</dbReference>
<proteinExistence type="inferred from homology"/>
<keyword evidence="3 10" id="KW-0716">Sensory transduction</keyword>
<keyword evidence="12" id="KW-1185">Reference proteome</keyword>
<dbReference type="InterPro" id="IPR004117">
    <property type="entry name" value="7tm6_olfct_rcpt"/>
</dbReference>
<dbReference type="PANTHER" id="PTHR21137">
    <property type="entry name" value="ODORANT RECEPTOR"/>
    <property type="match status" value="1"/>
</dbReference>
<keyword evidence="8 10" id="KW-0675">Receptor</keyword>
<name>A0A6G1LRC9_9HYME</name>
<dbReference type="Proteomes" id="UP000479987">
    <property type="component" value="Unassembled WGS sequence"/>
</dbReference>
<evidence type="ECO:0000256" key="6">
    <source>
        <dbReference type="ARBA" id="ARBA00022989"/>
    </source>
</evidence>
<evidence type="ECO:0000313" key="12">
    <source>
        <dbReference type="Proteomes" id="UP000479987"/>
    </source>
</evidence>
<evidence type="ECO:0000256" key="3">
    <source>
        <dbReference type="ARBA" id="ARBA00022606"/>
    </source>
</evidence>
<feature type="transmembrane region" description="Helical" evidence="10">
    <location>
        <begin position="224"/>
        <end position="250"/>
    </location>
</feature>
<dbReference type="EMBL" id="SGBU01000041">
    <property type="protein sequence ID" value="KAF3054349.1"/>
    <property type="molecule type" value="Genomic_DNA"/>
</dbReference>
<keyword evidence="2" id="KW-1003">Cell membrane</keyword>
<protein>
    <recommendedName>
        <fullName evidence="10">Odorant receptor</fullName>
    </recommendedName>
</protein>
<gene>
    <name evidence="11" type="primary">Or-045</name>
    <name evidence="11" type="synonym">Nful_v1.0-Or-045</name>
    <name evidence="11" type="ORF">NFUL_NFUL000344</name>
</gene>
<evidence type="ECO:0000313" key="11">
    <source>
        <dbReference type="EMBL" id="KAF3054349.1"/>
    </source>
</evidence>
<evidence type="ECO:0000256" key="5">
    <source>
        <dbReference type="ARBA" id="ARBA00022725"/>
    </source>
</evidence>
<evidence type="ECO:0000256" key="9">
    <source>
        <dbReference type="ARBA" id="ARBA00023224"/>
    </source>
</evidence>
<keyword evidence="4 10" id="KW-0812">Transmembrane</keyword>
<evidence type="ECO:0000256" key="1">
    <source>
        <dbReference type="ARBA" id="ARBA00004651"/>
    </source>
</evidence>
<evidence type="ECO:0000256" key="2">
    <source>
        <dbReference type="ARBA" id="ARBA00022475"/>
    </source>
</evidence>
<feature type="transmembrane region" description="Helical" evidence="10">
    <location>
        <begin position="262"/>
        <end position="282"/>
    </location>
</feature>
<evidence type="ECO:0000256" key="4">
    <source>
        <dbReference type="ARBA" id="ARBA00022692"/>
    </source>
</evidence>
<dbReference type="Pfam" id="PF02949">
    <property type="entry name" value="7tm_6"/>
    <property type="match status" value="1"/>
</dbReference>
<keyword evidence="7 10" id="KW-0472">Membrane</keyword>
<dbReference type="GO" id="GO:0007165">
    <property type="term" value="P:signal transduction"/>
    <property type="evidence" value="ECO:0007669"/>
    <property type="project" value="UniProtKB-KW"/>
</dbReference>
<reference evidence="11 12" key="1">
    <citation type="submission" date="2019-08" db="EMBL/GenBank/DDBJ databases">
        <title>High quality draft denovo assembly of Nylanderia fulva.</title>
        <authorList>
            <person name="Vargo E.L."/>
            <person name="Tarone A.M."/>
            <person name="Konganti K.R."/>
        </authorList>
    </citation>
    <scope>NUCLEOTIDE SEQUENCE [LARGE SCALE GENOMIC DNA]</scope>
    <source>
        <strain evidence="11">TAMU-Nful-2015</strain>
        <tissue evidence="11">Whole body</tissue>
    </source>
</reference>
<dbReference type="GO" id="GO:0005886">
    <property type="term" value="C:plasma membrane"/>
    <property type="evidence" value="ECO:0007669"/>
    <property type="project" value="UniProtKB-SubCell"/>
</dbReference>